<comment type="caution">
    <text evidence="1">The sequence shown here is derived from an EMBL/GenBank/DDBJ whole genome shotgun (WGS) entry which is preliminary data.</text>
</comment>
<protein>
    <submittedName>
        <fullName evidence="1">Uncharacterized protein</fullName>
    </submittedName>
</protein>
<evidence type="ECO:0000313" key="1">
    <source>
        <dbReference type="EMBL" id="TGJ69095.1"/>
    </source>
</evidence>
<dbReference type="EMBL" id="SOZJ01000003">
    <property type="protein sequence ID" value="TGJ69095.1"/>
    <property type="molecule type" value="Genomic_DNA"/>
</dbReference>
<organism evidence="1 2">
    <name type="scientific">Orbilia oligospora</name>
    <name type="common">Nematode-trapping fungus</name>
    <name type="synonym">Arthrobotrys oligospora</name>
    <dbReference type="NCBI Taxonomy" id="2813651"/>
    <lineage>
        <taxon>Eukaryota</taxon>
        <taxon>Fungi</taxon>
        <taxon>Dikarya</taxon>
        <taxon>Ascomycota</taxon>
        <taxon>Pezizomycotina</taxon>
        <taxon>Orbiliomycetes</taxon>
        <taxon>Orbiliales</taxon>
        <taxon>Orbiliaceae</taxon>
        <taxon>Orbilia</taxon>
    </lineage>
</organism>
<reference evidence="1 2" key="1">
    <citation type="submission" date="2019-03" db="EMBL/GenBank/DDBJ databases">
        <title>Nematode-trapping fungi genome.</title>
        <authorList>
            <person name="Vidal-Diez De Ulzurrun G."/>
        </authorList>
    </citation>
    <scope>NUCLEOTIDE SEQUENCE [LARGE SCALE GENOMIC DNA]</scope>
    <source>
        <strain evidence="1 2">TWF154</strain>
    </source>
</reference>
<dbReference type="AlphaFoldDB" id="A0A7C8PXH7"/>
<evidence type="ECO:0000313" key="2">
    <source>
        <dbReference type="Proteomes" id="UP000297595"/>
    </source>
</evidence>
<sequence length="233" mass="25323">MSAAPNPGDFGPDVDIPIDTAPRIAELRLMLEDPTTCQRQIPNILAVLTEYEASRTPEFIYQDGRPICIRDVDLNRPAWVGVCAYNCILLQYFEWRREDACPPLSFSNSSYESGTWIGLSGHPSTGLFNPPAGFPIAFESSPVSAGDDSNCKWDYLAPGIVSGGAPVEPKWFPASGPWFPETAVIQPPQPGSTRLSGAGLRTTFYHATLPRGSQATVFAERKTHLIQSLGPAV</sequence>
<dbReference type="Proteomes" id="UP000297595">
    <property type="component" value="Unassembled WGS sequence"/>
</dbReference>
<proteinExistence type="predicted"/>
<gene>
    <name evidence="1" type="ORF">EYR41_005162</name>
</gene>
<name>A0A7C8PXH7_ORBOL</name>
<accession>A0A7C8PXH7</accession>